<dbReference type="GO" id="GO:0016287">
    <property type="term" value="F:glycerone-phosphate O-acyltransferase activity"/>
    <property type="evidence" value="ECO:0007669"/>
    <property type="project" value="TreeGrafter"/>
</dbReference>
<evidence type="ECO:0000259" key="2">
    <source>
        <dbReference type="SMART" id="SM00563"/>
    </source>
</evidence>
<dbReference type="GO" id="GO:0004366">
    <property type="term" value="F:glycerol-3-phosphate O-acyltransferase activity"/>
    <property type="evidence" value="ECO:0007669"/>
    <property type="project" value="TreeGrafter"/>
</dbReference>
<keyword evidence="1" id="KW-0812">Transmembrane</keyword>
<dbReference type="Pfam" id="PF01553">
    <property type="entry name" value="Acyltransferase"/>
    <property type="match status" value="1"/>
</dbReference>
<keyword evidence="1" id="KW-1133">Transmembrane helix</keyword>
<keyword evidence="4" id="KW-1185">Reference proteome</keyword>
<dbReference type="Proteomes" id="UP000261828">
    <property type="component" value="Unassembled WGS sequence"/>
</dbReference>
<sequence length="350" mass="40034">MGLKHLAYFLIKYWIRAGLFCYYQKIEVVGSERIPEKGPVLILSNHQNALMDVLLLATRCKRKPWFITRSDIFKGSVLNSLFGFLQMIPIYRIRDGKANLYKNQAIFERCSELLLNGEAILLFPEANHSLKRRVRPLSKGFTRIIMTALEKDPKMKLQLVPIGQNYMKPSQSGDAASLYVGNPIEVQEFMGSSKFVGDVKQEVFKALTALTTHIPENEYEDVISKLEGRESLYLKPDAVNMMISERSFPKGKPQKVKVANTVSRALFYSLNFPLVVLWRTFIKPKVPEVEFEATFKFGFAMITYPLFYGILLTILWKYFDVKTACLTVLGHAVINIILVKIGITSSDRRK</sequence>
<evidence type="ECO:0000313" key="3">
    <source>
        <dbReference type="EMBL" id="RDY60946.1"/>
    </source>
</evidence>
<comment type="caution">
    <text evidence="3">The sequence shown here is derived from an EMBL/GenBank/DDBJ whole genome shotgun (WGS) entry which is preliminary data.</text>
</comment>
<keyword evidence="3" id="KW-0808">Transferase</keyword>
<feature type="transmembrane region" description="Helical" evidence="1">
    <location>
        <begin position="294"/>
        <end position="315"/>
    </location>
</feature>
<accession>A0A371JT39</accession>
<dbReference type="SMART" id="SM00563">
    <property type="entry name" value="PlsC"/>
    <property type="match status" value="1"/>
</dbReference>
<dbReference type="SUPFAM" id="SSF69593">
    <property type="entry name" value="Glycerol-3-phosphate (1)-acyltransferase"/>
    <property type="match status" value="1"/>
</dbReference>
<dbReference type="GO" id="GO:0008654">
    <property type="term" value="P:phospholipid biosynthetic process"/>
    <property type="evidence" value="ECO:0007669"/>
    <property type="project" value="TreeGrafter"/>
</dbReference>
<evidence type="ECO:0000256" key="1">
    <source>
        <dbReference type="SAM" id="Phobius"/>
    </source>
</evidence>
<keyword evidence="3" id="KW-0012">Acyltransferase</keyword>
<name>A0A371JT39_9FLAO</name>
<dbReference type="AlphaFoldDB" id="A0A371JT39"/>
<dbReference type="InterPro" id="IPR002123">
    <property type="entry name" value="Plipid/glycerol_acylTrfase"/>
</dbReference>
<feature type="domain" description="Phospholipid/glycerol acyltransferase" evidence="2">
    <location>
        <begin position="40"/>
        <end position="167"/>
    </location>
</feature>
<keyword evidence="1" id="KW-0472">Membrane</keyword>
<organism evidence="3 4">
    <name type="scientific">Flagellimonas nanhaiensis</name>
    <dbReference type="NCBI Taxonomy" id="2292706"/>
    <lineage>
        <taxon>Bacteria</taxon>
        <taxon>Pseudomonadati</taxon>
        <taxon>Bacteroidota</taxon>
        <taxon>Flavobacteriia</taxon>
        <taxon>Flavobacteriales</taxon>
        <taxon>Flavobacteriaceae</taxon>
        <taxon>Flagellimonas</taxon>
    </lineage>
</organism>
<proteinExistence type="predicted"/>
<dbReference type="PANTHER" id="PTHR31605">
    <property type="entry name" value="GLYCEROL-3-PHOSPHATE O-ACYLTRANSFERASE 1"/>
    <property type="match status" value="1"/>
</dbReference>
<dbReference type="InterPro" id="IPR052744">
    <property type="entry name" value="GPAT/DAPAT"/>
</dbReference>
<gene>
    <name evidence="3" type="ORF">DX873_01855</name>
</gene>
<reference evidence="3 4" key="1">
    <citation type="submission" date="2018-08" db="EMBL/GenBank/DDBJ databases">
        <title>Muricauda nanhaiensis sp. nov., isolated from seawater of the South China Sea.</title>
        <authorList>
            <person name="Dang Y."/>
        </authorList>
    </citation>
    <scope>NUCLEOTIDE SEQUENCE [LARGE SCALE GENOMIC DNA]</scope>
    <source>
        <strain evidence="3 4">SM1704</strain>
    </source>
</reference>
<evidence type="ECO:0000313" key="4">
    <source>
        <dbReference type="Proteomes" id="UP000261828"/>
    </source>
</evidence>
<dbReference type="PANTHER" id="PTHR31605:SF0">
    <property type="entry name" value="GLYCEROL-3-PHOSPHATE O-ACYLTRANSFERASE 1"/>
    <property type="match status" value="1"/>
</dbReference>
<dbReference type="CDD" id="cd07992">
    <property type="entry name" value="LPLAT_AAK14816-like"/>
    <property type="match status" value="1"/>
</dbReference>
<feature type="transmembrane region" description="Helical" evidence="1">
    <location>
        <begin position="321"/>
        <end position="343"/>
    </location>
</feature>
<dbReference type="OrthoDB" id="9806008at2"/>
<protein>
    <submittedName>
        <fullName evidence="3">Glycerol acyltransferase</fullName>
    </submittedName>
</protein>
<feature type="transmembrane region" description="Helical" evidence="1">
    <location>
        <begin position="265"/>
        <end position="282"/>
    </location>
</feature>
<dbReference type="EMBL" id="QTJX01000001">
    <property type="protein sequence ID" value="RDY60946.1"/>
    <property type="molecule type" value="Genomic_DNA"/>
</dbReference>